<feature type="transmembrane region" description="Helical" evidence="1">
    <location>
        <begin position="49"/>
        <end position="69"/>
    </location>
</feature>
<comment type="caution">
    <text evidence="2">The sequence shown here is derived from an EMBL/GenBank/DDBJ whole genome shotgun (WGS) entry which is preliminary data.</text>
</comment>
<proteinExistence type="predicted"/>
<keyword evidence="3" id="KW-1185">Reference proteome</keyword>
<dbReference type="Proteomes" id="UP000695802">
    <property type="component" value="Unassembled WGS sequence"/>
</dbReference>
<dbReference type="RefSeq" id="WP_206231078.1">
    <property type="nucleotide sequence ID" value="NZ_JAFIWB010000039.1"/>
</dbReference>
<reference evidence="2 3" key="1">
    <citation type="submission" date="2021-02" db="EMBL/GenBank/DDBJ databases">
        <title>Taxonomically Unique Crown Gall-Associated Xanthomonas Stains Have Deficiency in Virulence Repertories.</title>
        <authorList>
            <person name="Mafakheri H."/>
            <person name="Taghavi S.M."/>
            <person name="Dimkic I."/>
            <person name="Nemanja K."/>
            <person name="Osdaghi E."/>
        </authorList>
    </citation>
    <scope>NUCLEOTIDE SEQUENCE [LARGE SCALE GENOMIC DNA]</scope>
    <source>
        <strain evidence="2 3">FX4</strain>
    </source>
</reference>
<protein>
    <submittedName>
        <fullName evidence="2">Uncharacterized protein</fullName>
    </submittedName>
</protein>
<keyword evidence="1" id="KW-0472">Membrane</keyword>
<dbReference type="EMBL" id="JAFIWB010000039">
    <property type="protein sequence ID" value="MBN6104751.1"/>
    <property type="molecule type" value="Genomic_DNA"/>
</dbReference>
<gene>
    <name evidence="2" type="ORF">JR064_21540</name>
</gene>
<evidence type="ECO:0000313" key="3">
    <source>
        <dbReference type="Proteomes" id="UP000695802"/>
    </source>
</evidence>
<organism evidence="2 3">
    <name type="scientific">Xanthomonas bonasiae</name>
    <dbReference type="NCBI Taxonomy" id="2810351"/>
    <lineage>
        <taxon>Bacteria</taxon>
        <taxon>Pseudomonadati</taxon>
        <taxon>Pseudomonadota</taxon>
        <taxon>Gammaproteobacteria</taxon>
        <taxon>Lysobacterales</taxon>
        <taxon>Lysobacteraceae</taxon>
        <taxon>Xanthomonas</taxon>
    </lineage>
</organism>
<evidence type="ECO:0000313" key="2">
    <source>
        <dbReference type="EMBL" id="MBN6104751.1"/>
    </source>
</evidence>
<evidence type="ECO:0000256" key="1">
    <source>
        <dbReference type="SAM" id="Phobius"/>
    </source>
</evidence>
<feature type="transmembrane region" description="Helical" evidence="1">
    <location>
        <begin position="91"/>
        <end position="112"/>
    </location>
</feature>
<name>A0ABS3B8C6_9XANT</name>
<accession>A0ABS3B8C6</accession>
<keyword evidence="1" id="KW-0812">Transmembrane</keyword>
<sequence>MDVRTVWEIISYAWTEIGIDETECQALVQKGGIGMGDLDEVDRLFYRDICASFAVDAFLVFPLMLWMLMPDWGYSDKYLRNRIARWYGRPYWVHFLNPLRVLGYPVALCFAWSYRAKLRRAVHVTTVA</sequence>
<keyword evidence="1" id="KW-1133">Transmembrane helix</keyword>